<name>G0R173_ICHMU</name>
<dbReference type="CDD" id="cd03707">
    <property type="entry name" value="EFTU_III"/>
    <property type="match status" value="1"/>
</dbReference>
<evidence type="ECO:0000256" key="10">
    <source>
        <dbReference type="SAM" id="MobiDB-lite"/>
    </source>
</evidence>
<dbReference type="NCBIfam" id="TIGR00231">
    <property type="entry name" value="small_GTP"/>
    <property type="match status" value="1"/>
</dbReference>
<dbReference type="CDD" id="cd01884">
    <property type="entry name" value="EF_Tu"/>
    <property type="match status" value="1"/>
</dbReference>
<evidence type="ECO:0000259" key="11">
    <source>
        <dbReference type="PROSITE" id="PS51722"/>
    </source>
</evidence>
<dbReference type="Pfam" id="PF03143">
    <property type="entry name" value="GTP_EFTU_D3"/>
    <property type="match status" value="1"/>
</dbReference>
<dbReference type="SUPFAM" id="SSF50447">
    <property type="entry name" value="Translation proteins"/>
    <property type="match status" value="1"/>
</dbReference>
<keyword evidence="5 9" id="KW-0251">Elongation factor</keyword>
<dbReference type="InterPro" id="IPR027417">
    <property type="entry name" value="P-loop_NTPase"/>
</dbReference>
<comment type="similarity">
    <text evidence="2 9">Belongs to the TRAFAC class translation factor GTPase superfamily. Classic translation factor GTPase family. EF-Tu/EF-1A subfamily.</text>
</comment>
<evidence type="ECO:0000313" key="12">
    <source>
        <dbReference type="EMBL" id="EGR28781.1"/>
    </source>
</evidence>
<dbReference type="InterPro" id="IPR004160">
    <property type="entry name" value="Transl_elong_EFTu/EF1A_C"/>
</dbReference>
<dbReference type="InterPro" id="IPR004161">
    <property type="entry name" value="EFTu-like_2"/>
</dbReference>
<evidence type="ECO:0000256" key="2">
    <source>
        <dbReference type="ARBA" id="ARBA00007249"/>
    </source>
</evidence>
<dbReference type="Pfam" id="PF00009">
    <property type="entry name" value="GTP_EFTU"/>
    <property type="match status" value="1"/>
</dbReference>
<evidence type="ECO:0000256" key="1">
    <source>
        <dbReference type="ARBA" id="ARBA00004467"/>
    </source>
</evidence>
<dbReference type="PANTHER" id="PTHR43721:SF22">
    <property type="entry name" value="ELONGATION FACTOR TU, MITOCHONDRIAL"/>
    <property type="match status" value="1"/>
</dbReference>
<dbReference type="InterPro" id="IPR050055">
    <property type="entry name" value="EF-Tu_GTPase"/>
</dbReference>
<feature type="region of interest" description="Disordered" evidence="10">
    <location>
        <begin position="418"/>
        <end position="464"/>
    </location>
</feature>
<dbReference type="FunFam" id="3.40.50.300:FF:000003">
    <property type="entry name" value="Elongation factor Tu"/>
    <property type="match status" value="1"/>
</dbReference>
<dbReference type="GO" id="GO:0005525">
    <property type="term" value="F:GTP binding"/>
    <property type="evidence" value="ECO:0007669"/>
    <property type="project" value="UniProtKB-UniRule"/>
</dbReference>
<dbReference type="NCBIfam" id="NF009373">
    <property type="entry name" value="PRK12736.1"/>
    <property type="match status" value="1"/>
</dbReference>
<dbReference type="CDD" id="cd03697">
    <property type="entry name" value="EFTU_II"/>
    <property type="match status" value="1"/>
</dbReference>
<dbReference type="FunFam" id="2.40.30.10:FF:000001">
    <property type="entry name" value="Elongation factor Tu"/>
    <property type="match status" value="1"/>
</dbReference>
<sequence>MYLRNILKSTQNLLTQSPSFNFAKFVRSKPHLNVGTIGHIDHGKTTLTAAITKILAQKQQATFMEYSQIDKAPEEKARGITINTATVEYETETRHYGHVDCPGHIDYVKNMITGAAKMDAGILVCSATDGVMPQTREHILLCRQVGVNTIIVFVNKCDVAKDSEIQELVEMEVRELLAKYEYDGEKSPVIFGSALCALNGTEKELGEDKVVQLLKIMDEQIPIPQRLTDKPFLMSIEGTYQIAGRGTVVTGTVDAGKVKVGEDVDVAGYAPKINRTTITGIETFRKQLDYAEAGDNVGLLLRGATRDDVRRGQVLCKPNSQQIYKKVEVNLYILTDAEGGRKKPFPNGYRPQFYLRTADVAAEIQLHGENKVGMPGDNITADLDLHFPLPVSVGQRFALREGGKTIAAGIVTKTHAMKDETAEAGKDAAKDGKKDAATAKKDDKKPAAAAAAKPAAGKPAEKKK</sequence>
<dbReference type="Pfam" id="PF03144">
    <property type="entry name" value="GTP_EFTU_D2"/>
    <property type="match status" value="1"/>
</dbReference>
<dbReference type="PROSITE" id="PS51722">
    <property type="entry name" value="G_TR_2"/>
    <property type="match status" value="1"/>
</dbReference>
<dbReference type="SUPFAM" id="SSF50465">
    <property type="entry name" value="EF-Tu/eEF-1alpha/eIF2-gamma C-terminal domain"/>
    <property type="match status" value="1"/>
</dbReference>
<dbReference type="PRINTS" id="PR00315">
    <property type="entry name" value="ELONGATNFCT"/>
</dbReference>
<evidence type="ECO:0000256" key="4">
    <source>
        <dbReference type="ARBA" id="ARBA00022741"/>
    </source>
</evidence>
<protein>
    <recommendedName>
        <fullName evidence="9">Elongation factor Tu</fullName>
    </recommendedName>
</protein>
<dbReference type="OMA" id="EGDKEWG"/>
<dbReference type="InterPro" id="IPR000795">
    <property type="entry name" value="T_Tr_GTP-bd_dom"/>
</dbReference>
<dbReference type="eggNOG" id="KOG0460">
    <property type="taxonomic scope" value="Eukaryota"/>
</dbReference>
<dbReference type="InterPro" id="IPR004541">
    <property type="entry name" value="Transl_elong_EFTu/EF1A_bac/org"/>
</dbReference>
<dbReference type="STRING" id="857967.G0R173"/>
<feature type="compositionally biased region" description="Basic and acidic residues" evidence="10">
    <location>
        <begin position="418"/>
        <end position="446"/>
    </location>
</feature>
<comment type="subcellular location">
    <subcellularLocation>
        <location evidence="1">Plastid</location>
        <location evidence="1">Apicoplast</location>
    </subcellularLocation>
</comment>
<evidence type="ECO:0000256" key="6">
    <source>
        <dbReference type="ARBA" id="ARBA00022887"/>
    </source>
</evidence>
<accession>G0R173</accession>
<evidence type="ECO:0000256" key="3">
    <source>
        <dbReference type="ARBA" id="ARBA00022640"/>
    </source>
</evidence>
<evidence type="ECO:0000256" key="5">
    <source>
        <dbReference type="ARBA" id="ARBA00022768"/>
    </source>
</evidence>
<reference evidence="12 13" key="1">
    <citation type="submission" date="2011-07" db="EMBL/GenBank/DDBJ databases">
        <authorList>
            <person name="Coyne R."/>
            <person name="Brami D."/>
            <person name="Johnson J."/>
            <person name="Hostetler J."/>
            <person name="Hannick L."/>
            <person name="Clark T."/>
            <person name="Cassidy-Hanley D."/>
            <person name="Inman J."/>
        </authorList>
    </citation>
    <scope>NUCLEOTIDE SEQUENCE [LARGE SCALE GENOMIC DNA]</scope>
    <source>
        <strain evidence="12 13">G5</strain>
    </source>
</reference>
<dbReference type="InParanoid" id="G0R173"/>
<keyword evidence="4 9" id="KW-0547">Nucleotide-binding</keyword>
<dbReference type="GO" id="GO:0005739">
    <property type="term" value="C:mitochondrion"/>
    <property type="evidence" value="ECO:0007669"/>
    <property type="project" value="TreeGrafter"/>
</dbReference>
<dbReference type="InterPro" id="IPR009001">
    <property type="entry name" value="Transl_elong_EF1A/Init_IF2_C"/>
</dbReference>
<dbReference type="GO" id="GO:0003924">
    <property type="term" value="F:GTPase activity"/>
    <property type="evidence" value="ECO:0007669"/>
    <property type="project" value="UniProtKB-UniRule"/>
</dbReference>
<dbReference type="EMBL" id="GL984210">
    <property type="protein sequence ID" value="EGR28781.1"/>
    <property type="molecule type" value="Genomic_DNA"/>
</dbReference>
<comment type="function">
    <text evidence="9">This protein promotes the GTP-dependent binding of aminoacyl-tRNA to the A-site of ribosomes during protein biosynthesis.</text>
</comment>
<dbReference type="Proteomes" id="UP000008983">
    <property type="component" value="Unassembled WGS sequence"/>
</dbReference>
<dbReference type="AlphaFoldDB" id="G0R173"/>
<dbReference type="NCBIfam" id="NF009372">
    <property type="entry name" value="PRK12735.1"/>
    <property type="match status" value="1"/>
</dbReference>
<dbReference type="InterPro" id="IPR031157">
    <property type="entry name" value="G_TR_CS"/>
</dbReference>
<dbReference type="Gene3D" id="2.40.30.10">
    <property type="entry name" value="Translation factors"/>
    <property type="match status" value="2"/>
</dbReference>
<keyword evidence="7" id="KW-0648">Protein biosynthesis</keyword>
<keyword evidence="6" id="KW-0933">Apicoplast</keyword>
<gene>
    <name evidence="12" type="ORF">IMG5_168850</name>
</gene>
<dbReference type="NCBIfam" id="TIGR00485">
    <property type="entry name" value="EF-Tu"/>
    <property type="match status" value="1"/>
</dbReference>
<dbReference type="GO" id="GO:0003746">
    <property type="term" value="F:translation elongation factor activity"/>
    <property type="evidence" value="ECO:0007669"/>
    <property type="project" value="UniProtKB-UniRule"/>
</dbReference>
<dbReference type="NCBIfam" id="NF000766">
    <property type="entry name" value="PRK00049.1"/>
    <property type="match status" value="1"/>
</dbReference>
<dbReference type="GeneID" id="14904870"/>
<dbReference type="PANTHER" id="PTHR43721">
    <property type="entry name" value="ELONGATION FACTOR TU-RELATED"/>
    <property type="match status" value="1"/>
</dbReference>
<organism evidence="12 13">
    <name type="scientific">Ichthyophthirius multifiliis</name>
    <name type="common">White spot disease agent</name>
    <name type="synonym">Ich</name>
    <dbReference type="NCBI Taxonomy" id="5932"/>
    <lineage>
        <taxon>Eukaryota</taxon>
        <taxon>Sar</taxon>
        <taxon>Alveolata</taxon>
        <taxon>Ciliophora</taxon>
        <taxon>Intramacronucleata</taxon>
        <taxon>Oligohymenophorea</taxon>
        <taxon>Hymenostomatida</taxon>
        <taxon>Ophryoglenina</taxon>
        <taxon>Ichthyophthirius</taxon>
    </lineage>
</organism>
<dbReference type="InterPro" id="IPR041709">
    <property type="entry name" value="EF-Tu_GTP-bd"/>
</dbReference>
<dbReference type="PROSITE" id="PS00301">
    <property type="entry name" value="G_TR_1"/>
    <property type="match status" value="1"/>
</dbReference>
<dbReference type="Gene3D" id="3.40.50.300">
    <property type="entry name" value="P-loop containing nucleotide triphosphate hydrolases"/>
    <property type="match status" value="1"/>
</dbReference>
<dbReference type="InterPro" id="IPR009000">
    <property type="entry name" value="Transl_B-barrel_sf"/>
</dbReference>
<evidence type="ECO:0000256" key="7">
    <source>
        <dbReference type="ARBA" id="ARBA00022917"/>
    </source>
</evidence>
<feature type="compositionally biased region" description="Low complexity" evidence="10">
    <location>
        <begin position="447"/>
        <end position="458"/>
    </location>
</feature>
<dbReference type="SUPFAM" id="SSF52540">
    <property type="entry name" value="P-loop containing nucleoside triphosphate hydrolases"/>
    <property type="match status" value="1"/>
</dbReference>
<evidence type="ECO:0000313" key="13">
    <source>
        <dbReference type="Proteomes" id="UP000008983"/>
    </source>
</evidence>
<dbReference type="GO" id="GO:0070125">
    <property type="term" value="P:mitochondrial translational elongation"/>
    <property type="evidence" value="ECO:0007669"/>
    <property type="project" value="TreeGrafter"/>
</dbReference>
<evidence type="ECO:0000256" key="9">
    <source>
        <dbReference type="RuleBase" id="RU000325"/>
    </source>
</evidence>
<keyword evidence="13" id="KW-1185">Reference proteome</keyword>
<dbReference type="InterPro" id="IPR033720">
    <property type="entry name" value="EFTU_2"/>
</dbReference>
<dbReference type="RefSeq" id="XP_004030017.1">
    <property type="nucleotide sequence ID" value="XM_004029969.1"/>
</dbReference>
<dbReference type="OrthoDB" id="2067at2759"/>
<dbReference type="InterPro" id="IPR005225">
    <property type="entry name" value="Small_GTP-bd"/>
</dbReference>
<feature type="domain" description="Tr-type G" evidence="11">
    <location>
        <begin position="29"/>
        <end position="225"/>
    </location>
</feature>
<evidence type="ECO:0000256" key="8">
    <source>
        <dbReference type="ARBA" id="ARBA00023134"/>
    </source>
</evidence>
<proteinExistence type="inferred from homology"/>
<keyword evidence="8 9" id="KW-0342">GTP-binding</keyword>
<dbReference type="FunCoup" id="G0R173">
    <property type="interactions" value="373"/>
</dbReference>
<keyword evidence="3" id="KW-0934">Plastid</keyword>